<organism evidence="3 4">
    <name type="scientific">Capnocytophaga gingivalis</name>
    <dbReference type="NCBI Taxonomy" id="1017"/>
    <lineage>
        <taxon>Bacteria</taxon>
        <taxon>Pseudomonadati</taxon>
        <taxon>Bacteroidota</taxon>
        <taxon>Flavobacteriia</taxon>
        <taxon>Flavobacteriales</taxon>
        <taxon>Flavobacteriaceae</taxon>
        <taxon>Capnocytophaga</taxon>
    </lineage>
</organism>
<evidence type="ECO:0000256" key="1">
    <source>
        <dbReference type="SAM" id="Coils"/>
    </source>
</evidence>
<proteinExistence type="predicted"/>
<dbReference type="EMBL" id="JAYKBW010000010">
    <property type="protein sequence ID" value="MEB3075545.1"/>
    <property type="molecule type" value="Genomic_DNA"/>
</dbReference>
<evidence type="ECO:0000313" key="3">
    <source>
        <dbReference type="EMBL" id="MEB3075545.1"/>
    </source>
</evidence>
<comment type="caution">
    <text evidence="3">The sequence shown here is derived from an EMBL/GenBank/DDBJ whole genome shotgun (WGS) entry which is preliminary data.</text>
</comment>
<protein>
    <submittedName>
        <fullName evidence="3">DUF262 domain-containing protein</fullName>
    </submittedName>
</protein>
<feature type="coiled-coil region" evidence="1">
    <location>
        <begin position="432"/>
        <end position="466"/>
    </location>
</feature>
<sequence length="559" mass="66301">MADLELKPIKDFQNLHFWVKNYQRGYKWTKEEVTQLLNDIYEFEPQKENEFYCLQPIVIKEDSNKKELIDGQQRCTTIYLILQYLGQYLFDISYQTRKQSAEFLTKIATLDISGEWNDWVASYSEKDNVDNYHFFQAYRTIQDWFAEKSEDKKSRFLEKLLSKTKVIWYEVTGEIDSIELFTRINSNKIPLTEAELIKALFLIALTDASTRREWVVAQQWDTTENELEESEFWYFIAANTPPATPIDYIFSLSKVIKEQENYQGEYPIFNAFYRAYKKAEDKRLWVEAQWEEVRNNFLTLKEWFKDFEYYHLVGTLIHLGYNINAIFDLKLQSNSKIAFKEALNAEFAKIIGSFGNNLEDVYYNSGKERKALLLFNIISILQSEEKAYRFPFNKFKTMNWDIEHIHAIATDTNNKAVQKAWLEENKDYITDNETLRKKIQDILSLKEIKEEELSSLVEEVTKYLSEKGFDNDNINDLSNLTLLDSGTNRSYKNIIFPLKRMRIIEEDKKGTFIPLCTKSVFQKYYTPDASDLSIWSKEDKENYRQSIITTFNTFVNNGK</sequence>
<dbReference type="PANTHER" id="PTHR35149">
    <property type="entry name" value="SLL5132 PROTEIN"/>
    <property type="match status" value="1"/>
</dbReference>
<evidence type="ECO:0000259" key="2">
    <source>
        <dbReference type="Pfam" id="PF03235"/>
    </source>
</evidence>
<dbReference type="InterPro" id="IPR004919">
    <property type="entry name" value="GmrSD_N"/>
</dbReference>
<accession>A0ABU5Z998</accession>
<dbReference type="Proteomes" id="UP001311730">
    <property type="component" value="Unassembled WGS sequence"/>
</dbReference>
<dbReference type="Pfam" id="PF03235">
    <property type="entry name" value="GmrSD_N"/>
    <property type="match status" value="1"/>
</dbReference>
<reference evidence="3 4" key="1">
    <citation type="submission" date="2023-12" db="EMBL/GenBank/DDBJ databases">
        <title>Genomic sequences of Capnocytophaga and Parvimonas strains.</title>
        <authorList>
            <person name="Watt R.M."/>
            <person name="Wang M."/>
            <person name="Yang T."/>
            <person name="Tong W.M."/>
        </authorList>
    </citation>
    <scope>NUCLEOTIDE SEQUENCE [LARGE SCALE GENOMIC DNA]</scope>
    <source>
        <strain evidence="3 4">CCUG 13096</strain>
    </source>
</reference>
<dbReference type="PANTHER" id="PTHR35149:SF1">
    <property type="entry name" value="DUF5655 DOMAIN-CONTAINING PROTEIN"/>
    <property type="match status" value="1"/>
</dbReference>
<dbReference type="RefSeq" id="WP_323983721.1">
    <property type="nucleotide sequence ID" value="NZ_JAYKBW010000010.1"/>
</dbReference>
<gene>
    <name evidence="3" type="ORF">VJJ08_09580</name>
</gene>
<feature type="domain" description="GmrSD restriction endonucleases N-terminal" evidence="2">
    <location>
        <begin position="17"/>
        <end position="202"/>
    </location>
</feature>
<evidence type="ECO:0000313" key="4">
    <source>
        <dbReference type="Proteomes" id="UP001311730"/>
    </source>
</evidence>
<keyword evidence="1" id="KW-0175">Coiled coil</keyword>
<name>A0ABU5Z998_9FLAO</name>
<keyword evidence="4" id="KW-1185">Reference proteome</keyword>